<dbReference type="Proteomes" id="UP000265643">
    <property type="component" value="Unassembled WGS sequence"/>
</dbReference>
<feature type="domain" description="Large ribosomal subunit protein bL25 beta" evidence="6">
    <location>
        <begin position="112"/>
        <end position="179"/>
    </location>
</feature>
<evidence type="ECO:0000313" key="8">
    <source>
        <dbReference type="Proteomes" id="UP000265643"/>
    </source>
</evidence>
<dbReference type="Pfam" id="PF14693">
    <property type="entry name" value="Ribosomal_TL5_C"/>
    <property type="match status" value="1"/>
</dbReference>
<gene>
    <name evidence="7" type="primary">rplY</name>
    <name evidence="7" type="ORF">KGMB01110_16570</name>
</gene>
<evidence type="ECO:0000259" key="5">
    <source>
        <dbReference type="Pfam" id="PF01386"/>
    </source>
</evidence>
<evidence type="ECO:0000256" key="2">
    <source>
        <dbReference type="ARBA" id="ARBA00022884"/>
    </source>
</evidence>
<dbReference type="RefSeq" id="WP_119298025.1">
    <property type="nucleotide sequence ID" value="NZ_BHGK01000001.1"/>
</dbReference>
<reference evidence="8" key="1">
    <citation type="submission" date="2018-09" db="EMBL/GenBank/DDBJ databases">
        <title>Draft Genome Sequence of Mediterraneibacter sp. KCTC 15684.</title>
        <authorList>
            <person name="Kim J.S."/>
            <person name="Han K.I."/>
            <person name="Suh M.K."/>
            <person name="Lee K.C."/>
            <person name="Eom M.K."/>
            <person name="Lee J.H."/>
            <person name="Park S.H."/>
            <person name="Kang S.W."/>
            <person name="Park J.E."/>
            <person name="Oh B.S."/>
            <person name="Yu S.Y."/>
            <person name="Choi S.H."/>
            <person name="Lee D.H."/>
            <person name="Yoon H."/>
            <person name="Kim B."/>
            <person name="Yang S.J."/>
            <person name="Lee J.S."/>
        </authorList>
    </citation>
    <scope>NUCLEOTIDE SEQUENCE [LARGE SCALE GENOMIC DNA]</scope>
    <source>
        <strain evidence="8">KCTC 15684</strain>
    </source>
</reference>
<keyword evidence="1" id="KW-0699">rRNA-binding</keyword>
<dbReference type="Gene3D" id="2.170.120.20">
    <property type="entry name" value="Ribosomal protein L25, beta domain"/>
    <property type="match status" value="1"/>
</dbReference>
<dbReference type="GO" id="GO:0008097">
    <property type="term" value="F:5S rRNA binding"/>
    <property type="evidence" value="ECO:0007669"/>
    <property type="project" value="InterPro"/>
</dbReference>
<dbReference type="EMBL" id="BHGK01000001">
    <property type="protein sequence ID" value="GCA67221.1"/>
    <property type="molecule type" value="Genomic_DNA"/>
</dbReference>
<feature type="domain" description="Large ribosomal subunit protein bL25 L25" evidence="5">
    <location>
        <begin position="5"/>
        <end position="89"/>
    </location>
</feature>
<sequence>MDTLIAQKRDLNKKAKVLRREGYVVGILYGRHLEESVPVMMTKSDVAQILKDKTKGSQIMLDVEGQQYDVLIKELDFNPLKGSIDAMDFQALVKGEKVHSVAEVVLLHHEKVVEGIIEEKLQEISYKATPEALVDKIEIDVSEMRVGDEVKVKDLDIAKKPGVVLVTDPEEVVVMITEAHLAKEADDEEADAEETPAE</sequence>
<dbReference type="GO" id="GO:0022625">
    <property type="term" value="C:cytosolic large ribosomal subunit"/>
    <property type="evidence" value="ECO:0007669"/>
    <property type="project" value="TreeGrafter"/>
</dbReference>
<dbReference type="InterPro" id="IPR037121">
    <property type="entry name" value="Ribosomal_bL25_C"/>
</dbReference>
<dbReference type="Pfam" id="PF01386">
    <property type="entry name" value="Ribosomal_L25p"/>
    <property type="match status" value="1"/>
</dbReference>
<dbReference type="PANTHER" id="PTHR33284">
    <property type="entry name" value="RIBOSOMAL PROTEIN L25/GLN-TRNA SYNTHETASE, ANTI-CODON-BINDING DOMAIN-CONTAINING PROTEIN"/>
    <property type="match status" value="1"/>
</dbReference>
<dbReference type="AlphaFoldDB" id="A0A391P0S4"/>
<comment type="caution">
    <text evidence="7">The sequence shown here is derived from an EMBL/GenBank/DDBJ whole genome shotgun (WGS) entry which is preliminary data.</text>
</comment>
<dbReference type="InterPro" id="IPR020056">
    <property type="entry name" value="Rbsml_bL25/Gln-tRNA_synth_N"/>
</dbReference>
<dbReference type="GO" id="GO:0003735">
    <property type="term" value="F:structural constituent of ribosome"/>
    <property type="evidence" value="ECO:0007669"/>
    <property type="project" value="InterPro"/>
</dbReference>
<dbReference type="CDD" id="cd00495">
    <property type="entry name" value="Ribosomal_L25_TL5_CTC"/>
    <property type="match status" value="1"/>
</dbReference>
<evidence type="ECO:0000259" key="6">
    <source>
        <dbReference type="Pfam" id="PF14693"/>
    </source>
</evidence>
<dbReference type="InterPro" id="IPR001021">
    <property type="entry name" value="Ribosomal_bL25_long"/>
</dbReference>
<dbReference type="Gene3D" id="2.40.240.10">
    <property type="entry name" value="Ribosomal Protein L25, Chain P"/>
    <property type="match status" value="1"/>
</dbReference>
<dbReference type="InterPro" id="IPR011035">
    <property type="entry name" value="Ribosomal_bL25/Gln-tRNA_synth"/>
</dbReference>
<evidence type="ECO:0000256" key="3">
    <source>
        <dbReference type="ARBA" id="ARBA00022980"/>
    </source>
</evidence>
<dbReference type="InterPro" id="IPR020057">
    <property type="entry name" value="Ribosomal_bL25_b-dom"/>
</dbReference>
<protein>
    <submittedName>
        <fullName evidence="7">50S ribosomal protein L25</fullName>
    </submittedName>
</protein>
<evidence type="ECO:0000256" key="1">
    <source>
        <dbReference type="ARBA" id="ARBA00022730"/>
    </source>
</evidence>
<keyword evidence="3 7" id="KW-0689">Ribosomal protein</keyword>
<evidence type="ECO:0000256" key="4">
    <source>
        <dbReference type="ARBA" id="ARBA00023274"/>
    </source>
</evidence>
<evidence type="ECO:0000313" key="7">
    <source>
        <dbReference type="EMBL" id="GCA67221.1"/>
    </source>
</evidence>
<accession>A0A391P0S4</accession>
<dbReference type="NCBIfam" id="TIGR00731">
    <property type="entry name" value="bL25_bact_ctc"/>
    <property type="match status" value="1"/>
</dbReference>
<keyword evidence="8" id="KW-1185">Reference proteome</keyword>
<keyword evidence="2" id="KW-0694">RNA-binding</keyword>
<name>A0A391P0S4_9FIRM</name>
<dbReference type="GO" id="GO:0006412">
    <property type="term" value="P:translation"/>
    <property type="evidence" value="ECO:0007669"/>
    <property type="project" value="InterPro"/>
</dbReference>
<dbReference type="InterPro" id="IPR020930">
    <property type="entry name" value="Ribosomal_uL5_bac-type"/>
</dbReference>
<dbReference type="PANTHER" id="PTHR33284:SF1">
    <property type="entry name" value="RIBOSOMAL PROTEIN L25_GLN-TRNA SYNTHETASE, ANTI-CODON-BINDING DOMAIN-CONTAINING PROTEIN"/>
    <property type="match status" value="1"/>
</dbReference>
<organism evidence="7 8">
    <name type="scientific">Mediterraneibacter butyricigenes</name>
    <dbReference type="NCBI Taxonomy" id="2316025"/>
    <lineage>
        <taxon>Bacteria</taxon>
        <taxon>Bacillati</taxon>
        <taxon>Bacillota</taxon>
        <taxon>Clostridia</taxon>
        <taxon>Lachnospirales</taxon>
        <taxon>Lachnospiraceae</taxon>
        <taxon>Mediterraneibacter</taxon>
    </lineage>
</organism>
<proteinExistence type="predicted"/>
<keyword evidence="4" id="KW-0687">Ribonucleoprotein</keyword>
<dbReference type="InterPro" id="IPR029751">
    <property type="entry name" value="Ribosomal_L25_dom"/>
</dbReference>
<dbReference type="SUPFAM" id="SSF50715">
    <property type="entry name" value="Ribosomal protein L25-like"/>
    <property type="match status" value="1"/>
</dbReference>